<evidence type="ECO:0000259" key="1">
    <source>
        <dbReference type="Pfam" id="PF02627"/>
    </source>
</evidence>
<reference evidence="2 3" key="1">
    <citation type="journal article" date="2019" name="Int. J. Syst. Evol. Microbiol.">
        <title>The Global Catalogue of Microorganisms (GCM) 10K type strain sequencing project: providing services to taxonomists for standard genome sequencing and annotation.</title>
        <authorList>
            <consortium name="The Broad Institute Genomics Platform"/>
            <consortium name="The Broad Institute Genome Sequencing Center for Infectious Disease"/>
            <person name="Wu L."/>
            <person name="Ma J."/>
        </authorList>
    </citation>
    <scope>NUCLEOTIDE SEQUENCE [LARGE SCALE GENOMIC DNA]</scope>
    <source>
        <strain evidence="2 3">JCM 14303</strain>
    </source>
</reference>
<accession>A0ABN2ALV7</accession>
<gene>
    <name evidence="2" type="ORF">GCM10009741_23800</name>
</gene>
<comment type="caution">
    <text evidence="2">The sequence shown here is derived from an EMBL/GenBank/DDBJ whole genome shotgun (WGS) entry which is preliminary data.</text>
</comment>
<dbReference type="PANTHER" id="PTHR35446:SF3">
    <property type="entry name" value="CMD DOMAIN-CONTAINING PROTEIN"/>
    <property type="match status" value="1"/>
</dbReference>
<dbReference type="InterPro" id="IPR004675">
    <property type="entry name" value="AhpD_core"/>
</dbReference>
<evidence type="ECO:0000313" key="2">
    <source>
        <dbReference type="EMBL" id="GAA1521879.1"/>
    </source>
</evidence>
<feature type="domain" description="Carboxymuconolactone decarboxylase-like" evidence="1">
    <location>
        <begin position="69"/>
        <end position="145"/>
    </location>
</feature>
<dbReference type="EMBL" id="BAAANC010000001">
    <property type="protein sequence ID" value="GAA1521879.1"/>
    <property type="molecule type" value="Genomic_DNA"/>
</dbReference>
<evidence type="ECO:0000313" key="3">
    <source>
        <dbReference type="Proteomes" id="UP001500363"/>
    </source>
</evidence>
<dbReference type="Proteomes" id="UP001500363">
    <property type="component" value="Unassembled WGS sequence"/>
</dbReference>
<dbReference type="Gene3D" id="1.20.1290.10">
    <property type="entry name" value="AhpD-like"/>
    <property type="match status" value="1"/>
</dbReference>
<dbReference type="PANTHER" id="PTHR35446">
    <property type="entry name" value="SI:CH211-175M2.5"/>
    <property type="match status" value="1"/>
</dbReference>
<dbReference type="Pfam" id="PF02627">
    <property type="entry name" value="CMD"/>
    <property type="match status" value="1"/>
</dbReference>
<dbReference type="InterPro" id="IPR003779">
    <property type="entry name" value="CMD-like"/>
</dbReference>
<dbReference type="NCBIfam" id="TIGR00778">
    <property type="entry name" value="ahpD_dom"/>
    <property type="match status" value="1"/>
</dbReference>
<organism evidence="2 3">
    <name type="scientific">Kribbella lupini</name>
    <dbReference type="NCBI Taxonomy" id="291602"/>
    <lineage>
        <taxon>Bacteria</taxon>
        <taxon>Bacillati</taxon>
        <taxon>Actinomycetota</taxon>
        <taxon>Actinomycetes</taxon>
        <taxon>Propionibacteriales</taxon>
        <taxon>Kribbellaceae</taxon>
        <taxon>Kribbella</taxon>
    </lineage>
</organism>
<sequence>MLTHHRGGKNRIQVDANESQTLTGGGFAVSRLNTPSLEDVPAGPRQILDKVGGTLGFVPAMFTTIASNPAVLEAVTTLQSTMSRVLDAKTRHVIALAVSQANECAYCLAMHTYVSSEYGGMSGEEIELARAGSSTDPRRAAAARFARRVVDTRGQVSDGDLAAVRDAGYTDPDVLAIITVAVQALLTNFINNVNQPEIDIPAVDSVGSSS</sequence>
<keyword evidence="3" id="KW-1185">Reference proteome</keyword>
<protein>
    <submittedName>
        <fullName evidence="2">Carboxymuconolactone decarboxylase family protein</fullName>
    </submittedName>
</protein>
<proteinExistence type="predicted"/>
<name>A0ABN2ALV7_9ACTN</name>
<dbReference type="InterPro" id="IPR029032">
    <property type="entry name" value="AhpD-like"/>
</dbReference>
<dbReference type="SUPFAM" id="SSF69118">
    <property type="entry name" value="AhpD-like"/>
    <property type="match status" value="1"/>
</dbReference>